<dbReference type="PANTHER" id="PTHR31992">
    <property type="entry name" value="DOF ZINC FINGER PROTEIN DOF1.4-RELATED"/>
    <property type="match status" value="1"/>
</dbReference>
<dbReference type="AlphaFoldDB" id="A0A835PI18"/>
<name>A0A835PI18_VANPL</name>
<evidence type="ECO:0000256" key="8">
    <source>
        <dbReference type="PROSITE-ProRule" id="PRU00071"/>
    </source>
</evidence>
<dbReference type="InterPro" id="IPR045174">
    <property type="entry name" value="Dof"/>
</dbReference>
<evidence type="ECO:0000256" key="5">
    <source>
        <dbReference type="ARBA" id="ARBA00023125"/>
    </source>
</evidence>
<protein>
    <recommendedName>
        <fullName evidence="9">Dof zinc finger protein</fullName>
    </recommendedName>
</protein>
<evidence type="ECO:0000313" key="12">
    <source>
        <dbReference type="EMBL" id="KAG0452234.1"/>
    </source>
</evidence>
<keyword evidence="5 8" id="KW-0238">DNA-binding</keyword>
<keyword evidence="3 9" id="KW-0862">Zinc</keyword>
<evidence type="ECO:0000259" key="11">
    <source>
        <dbReference type="PROSITE" id="PS50884"/>
    </source>
</evidence>
<dbReference type="PANTHER" id="PTHR31992:SF316">
    <property type="entry name" value="DOF ZINC FINGER PROTEIN DOF1.2"/>
    <property type="match status" value="1"/>
</dbReference>
<dbReference type="GO" id="GO:0003700">
    <property type="term" value="F:DNA-binding transcription factor activity"/>
    <property type="evidence" value="ECO:0007669"/>
    <property type="project" value="UniProtKB-UniRule"/>
</dbReference>
<evidence type="ECO:0000256" key="4">
    <source>
        <dbReference type="ARBA" id="ARBA00023015"/>
    </source>
</evidence>
<keyword evidence="7 8" id="KW-0539">Nucleus</keyword>
<dbReference type="GO" id="GO:0005634">
    <property type="term" value="C:nucleus"/>
    <property type="evidence" value="ECO:0007669"/>
    <property type="project" value="UniProtKB-SubCell"/>
</dbReference>
<keyword evidence="1 9" id="KW-0479">Metal-binding</keyword>
<dbReference type="EMBL" id="JADCNM010000019">
    <property type="protein sequence ID" value="KAG0452234.1"/>
    <property type="molecule type" value="Genomic_DNA"/>
</dbReference>
<feature type="domain" description="Dof-type" evidence="11">
    <location>
        <begin position="49"/>
        <end position="103"/>
    </location>
</feature>
<keyword evidence="4 9" id="KW-0805">Transcription regulation</keyword>
<comment type="caution">
    <text evidence="12">The sequence shown here is derived from an EMBL/GenBank/DDBJ whole genome shotgun (WGS) entry which is preliminary data.</text>
</comment>
<comment type="subcellular location">
    <subcellularLocation>
        <location evidence="8 9">Nucleus</location>
    </subcellularLocation>
</comment>
<evidence type="ECO:0000256" key="9">
    <source>
        <dbReference type="RuleBase" id="RU369094"/>
    </source>
</evidence>
<evidence type="ECO:0000256" key="1">
    <source>
        <dbReference type="ARBA" id="ARBA00022723"/>
    </source>
</evidence>
<proteinExistence type="predicted"/>
<evidence type="ECO:0000313" key="13">
    <source>
        <dbReference type="Proteomes" id="UP000639772"/>
    </source>
</evidence>
<evidence type="ECO:0000256" key="10">
    <source>
        <dbReference type="SAM" id="MobiDB-lite"/>
    </source>
</evidence>
<feature type="region of interest" description="Disordered" evidence="10">
    <location>
        <begin position="90"/>
        <end position="125"/>
    </location>
</feature>
<evidence type="ECO:0000256" key="7">
    <source>
        <dbReference type="ARBA" id="ARBA00023242"/>
    </source>
</evidence>
<dbReference type="GO" id="GO:0008270">
    <property type="term" value="F:zinc ion binding"/>
    <property type="evidence" value="ECO:0007669"/>
    <property type="project" value="UniProtKB-KW"/>
</dbReference>
<evidence type="ECO:0000256" key="2">
    <source>
        <dbReference type="ARBA" id="ARBA00022771"/>
    </source>
</evidence>
<dbReference type="Proteomes" id="UP000639772">
    <property type="component" value="Unassembled WGS sequence"/>
</dbReference>
<accession>A0A835PI18</accession>
<keyword evidence="6 9" id="KW-0804">Transcription</keyword>
<evidence type="ECO:0000256" key="3">
    <source>
        <dbReference type="ARBA" id="ARBA00022833"/>
    </source>
</evidence>
<comment type="function">
    <text evidence="9">Transcription factor that binds specifically to a 5'-AA[AG]G-3' consensus core sequence.</text>
</comment>
<sequence>MLDLRLHQLINSNCSYPVFRVRGRRMLPYCSFWPSMAERRWRQGVEHAPCCPRCDSSNTKFCYYNNYSLTQPRYFCKSCRRYWTKGGSLRNVPIGGGSRKSRRGRTARPPPSSPRSPPPTSFRPDHALESMASSLMCPYLENTASAGNPVGSPVGDPTEGLFPVCGWVSDGIASMSQGSRDREEGMVSAILEDGDSALHQSLNLLEDWGVLGVL</sequence>
<dbReference type="InterPro" id="IPR003851">
    <property type="entry name" value="Znf_Dof"/>
</dbReference>
<dbReference type="PROSITE" id="PS50884">
    <property type="entry name" value="ZF_DOF_2"/>
    <property type="match status" value="1"/>
</dbReference>
<organism evidence="12 13">
    <name type="scientific">Vanilla planifolia</name>
    <name type="common">Vanilla</name>
    <dbReference type="NCBI Taxonomy" id="51239"/>
    <lineage>
        <taxon>Eukaryota</taxon>
        <taxon>Viridiplantae</taxon>
        <taxon>Streptophyta</taxon>
        <taxon>Embryophyta</taxon>
        <taxon>Tracheophyta</taxon>
        <taxon>Spermatophyta</taxon>
        <taxon>Magnoliopsida</taxon>
        <taxon>Liliopsida</taxon>
        <taxon>Asparagales</taxon>
        <taxon>Orchidaceae</taxon>
        <taxon>Vanilloideae</taxon>
        <taxon>Vanilleae</taxon>
        <taxon>Vanilla</taxon>
    </lineage>
</organism>
<keyword evidence="2 8" id="KW-0863">Zinc-finger</keyword>
<evidence type="ECO:0000256" key="6">
    <source>
        <dbReference type="ARBA" id="ARBA00023163"/>
    </source>
</evidence>
<dbReference type="OrthoDB" id="1927254at2759"/>
<feature type="compositionally biased region" description="Pro residues" evidence="10">
    <location>
        <begin position="108"/>
        <end position="121"/>
    </location>
</feature>
<dbReference type="PROSITE" id="PS01361">
    <property type="entry name" value="ZF_DOF_1"/>
    <property type="match status" value="1"/>
</dbReference>
<dbReference type="Pfam" id="PF02701">
    <property type="entry name" value="Zn_ribbon_Dof"/>
    <property type="match status" value="1"/>
</dbReference>
<dbReference type="GO" id="GO:0003677">
    <property type="term" value="F:DNA binding"/>
    <property type="evidence" value="ECO:0007669"/>
    <property type="project" value="UniProtKB-UniRule"/>
</dbReference>
<reference evidence="12 13" key="1">
    <citation type="journal article" date="2020" name="Nat. Food">
        <title>A phased Vanilla planifolia genome enables genetic improvement of flavour and production.</title>
        <authorList>
            <person name="Hasing T."/>
            <person name="Tang H."/>
            <person name="Brym M."/>
            <person name="Khazi F."/>
            <person name="Huang T."/>
            <person name="Chambers A.H."/>
        </authorList>
    </citation>
    <scope>NUCLEOTIDE SEQUENCE [LARGE SCALE GENOMIC DNA]</scope>
    <source>
        <tissue evidence="12">Leaf</tissue>
    </source>
</reference>
<gene>
    <name evidence="12" type="ORF">HPP92_025783</name>
</gene>